<dbReference type="InterPro" id="IPR059106">
    <property type="entry name" value="WHD_MalT"/>
</dbReference>
<sequence>MIRQGTQVTAGGPTHQQLIARDRLLNLLDAATAGKVTVISAPAGSGKTSLLRNWVDLAEGGGPGRQPGRVAYIPGEQFRGESQPFWLSVLDAVRYPVSRAGREPAPTTPHFEAARVVDLILAELAAYAAPDRRIVLAIDDVHELISAETAAHLTRLLSELPDGAHAVLATRRDLPLRLHRLRLVGELTELRARDLRFTGDEARALLAASGTDLPEQALAQLMERTEGWAAGLRLAAVALAGHPDPRRFVAEFSGSSRAVAQYLVAEMLERQPADVQELLLRTSILRRVNGALADRLTGRSGTERILLGLEDANAFVVSLDPERTWFRYHRLFGDLLRLELRRRLPGEMPALHRGAAEWLERGGQPVEAVRHRQLAGDWDEAAALLADQAFSMILDGQEKTMQSLLHAFPDPDGADHPELSVAQAAVDLAHGGLDDAAAHLTRLEDFLRQADPERRRRLAPATTAVRLSLARRRGQLADVLRHAEVLDAPVGPAGEPSSSHADLRVLALMNLGIVEAWALGPSDGARHLSEGAELARGIGRPYLEVACRAQLGYATKFTSLTRARQLCEQAIALAEEHSWGTATILAPALITLAESLVWSADFDAAEEVLERARRCLRGDDGPGIRTLLHLVEGMLLAGRGRPAEALARFTAADEMQSRLPERHALTGFVTGQMLAARCRPGSAESVTSVTSAAPAELAELAREQIATLPAPLPDCPELRNAVAVSCLALRDAAGALAALAPVTDAGEAVAAIQAGTTVESWLLAALAHRDLGQDTDVRHSLERALDLAVDDRIILPFLTCGVGELLAAVPDPEPGHASLIADILAAAEGSQTTDSPQPPSMPELSPTELRVLRYLPTHLSRPEIADQLSVSVNTVSTHFRNIYAKLQATDRSSAVQRARDLRLLGVGRLRRSDDEADPELR</sequence>
<name>A0ABP5GAN8_9ACTN</name>
<dbReference type="SMART" id="SM00382">
    <property type="entry name" value="AAA"/>
    <property type="match status" value="1"/>
</dbReference>
<dbReference type="SUPFAM" id="SSF48452">
    <property type="entry name" value="TPR-like"/>
    <property type="match status" value="1"/>
</dbReference>
<dbReference type="Gene3D" id="3.40.50.300">
    <property type="entry name" value="P-loop containing nucleotide triphosphate hydrolases"/>
    <property type="match status" value="1"/>
</dbReference>
<dbReference type="EMBL" id="BAAAQN010000034">
    <property type="protein sequence ID" value="GAA2043088.1"/>
    <property type="molecule type" value="Genomic_DNA"/>
</dbReference>
<feature type="domain" description="HTH luxR-type" evidence="1">
    <location>
        <begin position="837"/>
        <end position="902"/>
    </location>
</feature>
<dbReference type="Pfam" id="PF13191">
    <property type="entry name" value="AAA_16"/>
    <property type="match status" value="1"/>
</dbReference>
<organism evidence="2 3">
    <name type="scientific">Catenulispora yoronensis</name>
    <dbReference type="NCBI Taxonomy" id="450799"/>
    <lineage>
        <taxon>Bacteria</taxon>
        <taxon>Bacillati</taxon>
        <taxon>Actinomycetota</taxon>
        <taxon>Actinomycetes</taxon>
        <taxon>Catenulisporales</taxon>
        <taxon>Catenulisporaceae</taxon>
        <taxon>Catenulispora</taxon>
    </lineage>
</organism>
<dbReference type="InterPro" id="IPR011990">
    <property type="entry name" value="TPR-like_helical_dom_sf"/>
</dbReference>
<dbReference type="InterPro" id="IPR041664">
    <property type="entry name" value="AAA_16"/>
</dbReference>
<dbReference type="SUPFAM" id="SSF52540">
    <property type="entry name" value="P-loop containing nucleoside triphosphate hydrolases"/>
    <property type="match status" value="1"/>
</dbReference>
<gene>
    <name evidence="2" type="ORF">GCM10009839_52700</name>
</gene>
<dbReference type="Gene3D" id="1.25.40.10">
    <property type="entry name" value="Tetratricopeptide repeat domain"/>
    <property type="match status" value="1"/>
</dbReference>
<evidence type="ECO:0000313" key="2">
    <source>
        <dbReference type="EMBL" id="GAA2043088.1"/>
    </source>
</evidence>
<evidence type="ECO:0000313" key="3">
    <source>
        <dbReference type="Proteomes" id="UP001500751"/>
    </source>
</evidence>
<reference evidence="3" key="1">
    <citation type="journal article" date="2019" name="Int. J. Syst. Evol. Microbiol.">
        <title>The Global Catalogue of Microorganisms (GCM) 10K type strain sequencing project: providing services to taxonomists for standard genome sequencing and annotation.</title>
        <authorList>
            <consortium name="The Broad Institute Genomics Platform"/>
            <consortium name="The Broad Institute Genome Sequencing Center for Infectious Disease"/>
            <person name="Wu L."/>
            <person name="Ma J."/>
        </authorList>
    </citation>
    <scope>NUCLEOTIDE SEQUENCE [LARGE SCALE GENOMIC DNA]</scope>
    <source>
        <strain evidence="3">JCM 16014</strain>
    </source>
</reference>
<dbReference type="PROSITE" id="PS50043">
    <property type="entry name" value="HTH_LUXR_2"/>
    <property type="match status" value="1"/>
</dbReference>
<dbReference type="InterPro" id="IPR000792">
    <property type="entry name" value="Tscrpt_reg_LuxR_C"/>
</dbReference>
<dbReference type="Pfam" id="PF25873">
    <property type="entry name" value="WHD_MalT"/>
    <property type="match status" value="1"/>
</dbReference>
<dbReference type="SUPFAM" id="SSF46894">
    <property type="entry name" value="C-terminal effector domain of the bipartite response regulators"/>
    <property type="match status" value="1"/>
</dbReference>
<proteinExistence type="predicted"/>
<dbReference type="Gene3D" id="1.10.10.10">
    <property type="entry name" value="Winged helix-like DNA-binding domain superfamily/Winged helix DNA-binding domain"/>
    <property type="match status" value="1"/>
</dbReference>
<dbReference type="InterPro" id="IPR036388">
    <property type="entry name" value="WH-like_DNA-bd_sf"/>
</dbReference>
<dbReference type="InterPro" id="IPR016032">
    <property type="entry name" value="Sig_transdc_resp-reg_C-effctor"/>
</dbReference>
<dbReference type="CDD" id="cd06170">
    <property type="entry name" value="LuxR_C_like"/>
    <property type="match status" value="1"/>
</dbReference>
<dbReference type="InterPro" id="IPR027417">
    <property type="entry name" value="P-loop_NTPase"/>
</dbReference>
<dbReference type="SMART" id="SM00421">
    <property type="entry name" value="HTH_LUXR"/>
    <property type="match status" value="1"/>
</dbReference>
<protein>
    <submittedName>
        <fullName evidence="2">LuxR C-terminal-related transcriptional regulator</fullName>
    </submittedName>
</protein>
<dbReference type="Proteomes" id="UP001500751">
    <property type="component" value="Unassembled WGS sequence"/>
</dbReference>
<keyword evidence="3" id="KW-1185">Reference proteome</keyword>
<comment type="caution">
    <text evidence="2">The sequence shown here is derived from an EMBL/GenBank/DDBJ whole genome shotgun (WGS) entry which is preliminary data.</text>
</comment>
<dbReference type="Pfam" id="PF00196">
    <property type="entry name" value="GerE"/>
    <property type="match status" value="1"/>
</dbReference>
<accession>A0ABP5GAN8</accession>
<dbReference type="InterPro" id="IPR003593">
    <property type="entry name" value="AAA+_ATPase"/>
</dbReference>
<evidence type="ECO:0000259" key="1">
    <source>
        <dbReference type="PROSITE" id="PS50043"/>
    </source>
</evidence>